<proteinExistence type="predicted"/>
<protein>
    <submittedName>
        <fullName evidence="3">Uncharacterized protein</fullName>
    </submittedName>
</protein>
<dbReference type="PANTHER" id="PTHR41807">
    <property type="entry name" value="GLUTATHIONE TRANSFERASE 3"/>
    <property type="match status" value="1"/>
</dbReference>
<dbReference type="InterPro" id="IPR038872">
    <property type="entry name" value="Put_GTT3"/>
</dbReference>
<name>A0A2T2P0B8_CORCC</name>
<accession>A0A2T2P0B8</accession>
<evidence type="ECO:0000313" key="4">
    <source>
        <dbReference type="Proteomes" id="UP000240883"/>
    </source>
</evidence>
<keyword evidence="2" id="KW-0812">Transmembrane</keyword>
<keyword evidence="2" id="KW-1133">Transmembrane helix</keyword>
<keyword evidence="4" id="KW-1185">Reference proteome</keyword>
<dbReference type="PANTHER" id="PTHR41807:SF1">
    <property type="entry name" value="GLUTATHIONE TRANSFERASE 3"/>
    <property type="match status" value="1"/>
</dbReference>
<feature type="transmembrane region" description="Helical" evidence="2">
    <location>
        <begin position="324"/>
        <end position="342"/>
    </location>
</feature>
<organism evidence="3 4">
    <name type="scientific">Corynespora cassiicola Philippines</name>
    <dbReference type="NCBI Taxonomy" id="1448308"/>
    <lineage>
        <taxon>Eukaryota</taxon>
        <taxon>Fungi</taxon>
        <taxon>Dikarya</taxon>
        <taxon>Ascomycota</taxon>
        <taxon>Pezizomycotina</taxon>
        <taxon>Dothideomycetes</taxon>
        <taxon>Pleosporomycetidae</taxon>
        <taxon>Pleosporales</taxon>
        <taxon>Corynesporascaceae</taxon>
        <taxon>Corynespora</taxon>
    </lineage>
</organism>
<keyword evidence="2" id="KW-0472">Membrane</keyword>
<evidence type="ECO:0000313" key="3">
    <source>
        <dbReference type="EMBL" id="PSN70798.1"/>
    </source>
</evidence>
<evidence type="ECO:0000256" key="2">
    <source>
        <dbReference type="SAM" id="Phobius"/>
    </source>
</evidence>
<sequence>MSHSWLQRKRKGELIELAQRANLPDADNLLKDDLVEALFGHLEANETTFAKQADFSDFYGRNSSPVKRERVSPSEAISVPKTRRRQTLVKASESEEPAATPEKTTALVTRTPRTVTRIPSRVTQVDLPASPAQVAELADQSFQAARTKATEIWEKTKIDEFKEWLRENASSVSAIQTLILTIEAVALQYNTLSNEFAFTAPAVGSLKPSTTSVYFPNAWLLLTSGWWAPATLWSLTSWALPLVFSYFFNLTLRSNTNHKSSSRQLTIDPVTFNIVRALLFYTAYKFPVVDPAMLGQPGTVTTNDLNWGPFASETVAKVRDNVPGGYYGLQIGALVGVIYSIYDAALKK</sequence>
<evidence type="ECO:0000256" key="1">
    <source>
        <dbReference type="SAM" id="MobiDB-lite"/>
    </source>
</evidence>
<feature type="transmembrane region" description="Helical" evidence="2">
    <location>
        <begin position="235"/>
        <end position="253"/>
    </location>
</feature>
<dbReference type="STRING" id="1448308.A0A2T2P0B8"/>
<reference evidence="3 4" key="1">
    <citation type="journal article" date="2018" name="Front. Microbiol.">
        <title>Genome-Wide Analysis of Corynespora cassiicola Leaf Fall Disease Putative Effectors.</title>
        <authorList>
            <person name="Lopez D."/>
            <person name="Ribeiro S."/>
            <person name="Label P."/>
            <person name="Fumanal B."/>
            <person name="Venisse J.S."/>
            <person name="Kohler A."/>
            <person name="de Oliveira R.R."/>
            <person name="Labutti K."/>
            <person name="Lipzen A."/>
            <person name="Lail K."/>
            <person name="Bauer D."/>
            <person name="Ohm R.A."/>
            <person name="Barry K.W."/>
            <person name="Spatafora J."/>
            <person name="Grigoriev I.V."/>
            <person name="Martin F.M."/>
            <person name="Pujade-Renaud V."/>
        </authorList>
    </citation>
    <scope>NUCLEOTIDE SEQUENCE [LARGE SCALE GENOMIC DNA]</scope>
    <source>
        <strain evidence="3 4">Philippines</strain>
    </source>
</reference>
<dbReference type="AlphaFoldDB" id="A0A2T2P0B8"/>
<dbReference type="EMBL" id="KZ678131">
    <property type="protein sequence ID" value="PSN70798.1"/>
    <property type="molecule type" value="Genomic_DNA"/>
</dbReference>
<dbReference type="OrthoDB" id="4034134at2759"/>
<dbReference type="Proteomes" id="UP000240883">
    <property type="component" value="Unassembled WGS sequence"/>
</dbReference>
<feature type="region of interest" description="Disordered" evidence="1">
    <location>
        <begin position="62"/>
        <end position="102"/>
    </location>
</feature>
<gene>
    <name evidence="3" type="ORF">BS50DRAFT_268063</name>
</gene>
<dbReference type="GO" id="GO:0016020">
    <property type="term" value="C:membrane"/>
    <property type="evidence" value="ECO:0007669"/>
    <property type="project" value="TreeGrafter"/>
</dbReference>